<keyword evidence="2" id="KW-1185">Reference proteome</keyword>
<evidence type="ECO:0000313" key="2">
    <source>
        <dbReference type="Proteomes" id="UP000186601"/>
    </source>
</evidence>
<evidence type="ECO:0000313" key="1">
    <source>
        <dbReference type="EMBL" id="PSR76787.1"/>
    </source>
</evidence>
<gene>
    <name evidence="1" type="ORF">PHLCEN_2v8168</name>
</gene>
<dbReference type="OrthoDB" id="3269405at2759"/>
<dbReference type="AlphaFoldDB" id="A0A2R6NUB6"/>
<dbReference type="Proteomes" id="UP000186601">
    <property type="component" value="Unassembled WGS sequence"/>
</dbReference>
<sequence length="540" mass="60365">MSHYMGSLNGPVPQKRRNVYQNTDEDGAVIAQSNIPPFDMLVPDASYAAAYCRDIEWFQWQMEYPDQEASATFYNSFGPQPQASGFQHPDQESFNMLHNLCQIGPQSSTAYPAYLNLCEDPTPSQGLAPLAWDANVGYNECMPYQWSQTHLDHIDRVDPQLEDLSTMLHGSCSIGSQPQIQISMPEAHPTCLDDMGSFFTPRELGMLEGATPTSQMPPLLVSDVDARLNGCMPYQWSQTHLDHIDHVDPQLEDLSTMLHGSCSIGPQPQIQISMPEAHPTCLDDMGSFFTPRELGMLEGATPTSQMPPLLVSDVDARLNGCMPWSQTHPNHVDRIDPQFDENPWGSQQIAHHSTANYAPAPLRPPGPLPVQVQPTRVVAGIKHGTVIEQTPYQVTRQRRRDEQLRVYFFRSNGRPGIGLSQPEDLRDDKTEVSFVGGKGPKMSYRIRFPGGHNPINEQKNVTLRGPRRVLTHEKMVKQVIEVIIKFIETNSNVVLAEESKQWKFGGDGITLENLVLLSVEQVSNGSLQPCLMYVDPGQPW</sequence>
<dbReference type="STRING" id="98765.A0A2R6NUB6"/>
<reference evidence="1 2" key="1">
    <citation type="submission" date="2018-02" db="EMBL/GenBank/DDBJ databases">
        <title>Genome sequence of the basidiomycete white-rot fungus Phlebia centrifuga.</title>
        <authorList>
            <person name="Granchi Z."/>
            <person name="Peng M."/>
            <person name="de Vries R.P."/>
            <person name="Hilden K."/>
            <person name="Makela M.R."/>
            <person name="Grigoriev I."/>
            <person name="Riley R."/>
        </authorList>
    </citation>
    <scope>NUCLEOTIDE SEQUENCE [LARGE SCALE GENOMIC DNA]</scope>
    <source>
        <strain evidence="1 2">FBCC195</strain>
    </source>
</reference>
<protein>
    <submittedName>
        <fullName evidence="1">Uncharacterized protein</fullName>
    </submittedName>
</protein>
<proteinExistence type="predicted"/>
<organism evidence="1 2">
    <name type="scientific">Hermanssonia centrifuga</name>
    <dbReference type="NCBI Taxonomy" id="98765"/>
    <lineage>
        <taxon>Eukaryota</taxon>
        <taxon>Fungi</taxon>
        <taxon>Dikarya</taxon>
        <taxon>Basidiomycota</taxon>
        <taxon>Agaricomycotina</taxon>
        <taxon>Agaricomycetes</taxon>
        <taxon>Polyporales</taxon>
        <taxon>Meruliaceae</taxon>
        <taxon>Hermanssonia</taxon>
    </lineage>
</organism>
<name>A0A2R6NUB6_9APHY</name>
<accession>A0A2R6NUB6</accession>
<dbReference type="EMBL" id="MLYV02000834">
    <property type="protein sequence ID" value="PSR76787.1"/>
    <property type="molecule type" value="Genomic_DNA"/>
</dbReference>
<comment type="caution">
    <text evidence="1">The sequence shown here is derived from an EMBL/GenBank/DDBJ whole genome shotgun (WGS) entry which is preliminary data.</text>
</comment>